<evidence type="ECO:0000256" key="1">
    <source>
        <dbReference type="ARBA" id="ARBA00008950"/>
    </source>
</evidence>
<dbReference type="InterPro" id="IPR024654">
    <property type="entry name" value="Calcineurin-like_PHP_lpxH"/>
</dbReference>
<organism evidence="3 4">
    <name type="scientific">Ectobacillus antri</name>
    <dbReference type="NCBI Taxonomy" id="2486280"/>
    <lineage>
        <taxon>Bacteria</taxon>
        <taxon>Bacillati</taxon>
        <taxon>Bacillota</taxon>
        <taxon>Bacilli</taxon>
        <taxon>Bacillales</taxon>
        <taxon>Bacillaceae</taxon>
        <taxon>Ectobacillus</taxon>
    </lineage>
</organism>
<keyword evidence="4" id="KW-1185">Reference proteome</keyword>
<dbReference type="InterPro" id="IPR029052">
    <property type="entry name" value="Metallo-depent_PP-like"/>
</dbReference>
<dbReference type="Proteomes" id="UP001218246">
    <property type="component" value="Unassembled WGS sequence"/>
</dbReference>
<evidence type="ECO:0000313" key="4">
    <source>
        <dbReference type="Proteomes" id="UP001218246"/>
    </source>
</evidence>
<accession>A0ABT6H5J1</accession>
<comment type="similarity">
    <text evidence="1">Belongs to the metallophosphoesterase superfamily. YfcE family.</text>
</comment>
<comment type="caution">
    <text evidence="3">The sequence shown here is derived from an EMBL/GenBank/DDBJ whole genome shotgun (WGS) entry which is preliminary data.</text>
</comment>
<dbReference type="Gene3D" id="3.60.21.10">
    <property type="match status" value="1"/>
</dbReference>
<dbReference type="EMBL" id="JARULN010000007">
    <property type="protein sequence ID" value="MDG5754315.1"/>
    <property type="molecule type" value="Genomic_DNA"/>
</dbReference>
<evidence type="ECO:0000313" key="3">
    <source>
        <dbReference type="EMBL" id="MDG5754315.1"/>
    </source>
</evidence>
<feature type="domain" description="Calcineurin-like phosphoesterase" evidence="2">
    <location>
        <begin position="3"/>
        <end position="71"/>
    </location>
</feature>
<proteinExistence type="inferred from homology"/>
<reference evidence="3 4" key="1">
    <citation type="submission" date="2023-04" db="EMBL/GenBank/DDBJ databases">
        <title>Ectobacillus antri isolated from activated sludge.</title>
        <authorList>
            <person name="Yan P."/>
            <person name="Liu X."/>
        </authorList>
    </citation>
    <scope>NUCLEOTIDE SEQUENCE [LARGE SCALE GENOMIC DNA]</scope>
    <source>
        <strain evidence="3 4">C18H</strain>
    </source>
</reference>
<evidence type="ECO:0000259" key="2">
    <source>
        <dbReference type="Pfam" id="PF12850"/>
    </source>
</evidence>
<dbReference type="SUPFAM" id="SSF56300">
    <property type="entry name" value="Metallo-dependent phosphatases"/>
    <property type="match status" value="1"/>
</dbReference>
<sequence length="72" mass="8046">MKVKLQERLILQLGSYTVGVVHGHGQSKTTIERAFHAFARDRVDCIIFDYSSIPVNGKREDIILFNPGSSKG</sequence>
<protein>
    <recommendedName>
        <fullName evidence="2">Calcineurin-like phosphoesterase domain-containing protein</fullName>
    </recommendedName>
</protein>
<gene>
    <name evidence="3" type="ORF">P6P90_10060</name>
</gene>
<name>A0ABT6H5J1_9BACI</name>
<dbReference type="Pfam" id="PF12850">
    <property type="entry name" value="Metallophos_2"/>
    <property type="match status" value="1"/>
</dbReference>